<dbReference type="GO" id="GO:0015179">
    <property type="term" value="F:L-amino acid transmembrane transporter activity"/>
    <property type="evidence" value="ECO:0007669"/>
    <property type="project" value="TreeGrafter"/>
</dbReference>
<comment type="caution">
    <text evidence="10">The sequence shown here is derived from an EMBL/GenBank/DDBJ whole genome shotgun (WGS) entry which is preliminary data.</text>
</comment>
<keyword evidence="5" id="KW-0029">Amino-acid transport</keyword>
<dbReference type="Pfam" id="PF01490">
    <property type="entry name" value="Aa_trans"/>
    <property type="match status" value="1"/>
</dbReference>
<dbReference type="GO" id="GO:0016020">
    <property type="term" value="C:membrane"/>
    <property type="evidence" value="ECO:0007669"/>
    <property type="project" value="UniProtKB-SubCell"/>
</dbReference>
<feature type="transmembrane region" description="Helical" evidence="8">
    <location>
        <begin position="348"/>
        <end position="365"/>
    </location>
</feature>
<organism evidence="10 11">
    <name type="scientific">Tritrichomonas foetus</name>
    <dbReference type="NCBI Taxonomy" id="1144522"/>
    <lineage>
        <taxon>Eukaryota</taxon>
        <taxon>Metamonada</taxon>
        <taxon>Parabasalia</taxon>
        <taxon>Tritrichomonadida</taxon>
        <taxon>Tritrichomonadidae</taxon>
        <taxon>Tritrichomonas</taxon>
    </lineage>
</organism>
<keyword evidence="3" id="KW-0813">Transport</keyword>
<feature type="transmembrane region" description="Helical" evidence="8">
    <location>
        <begin position="371"/>
        <end position="394"/>
    </location>
</feature>
<dbReference type="PANTHER" id="PTHR22950:SF458">
    <property type="entry name" value="SODIUM-COUPLED NEUTRAL AMINO ACID TRANSPORTER 11-RELATED"/>
    <property type="match status" value="1"/>
</dbReference>
<feature type="transmembrane region" description="Helical" evidence="8">
    <location>
        <begin position="406"/>
        <end position="427"/>
    </location>
</feature>
<keyword evidence="11" id="KW-1185">Reference proteome</keyword>
<name>A0A1J4KBF5_9EUKA</name>
<accession>A0A1J4KBF5</accession>
<protein>
    <submittedName>
        <fullName evidence="10">Transmembrane amino acid transporter protein</fullName>
    </submittedName>
</protein>
<keyword evidence="4 8" id="KW-0812">Transmembrane</keyword>
<dbReference type="VEuPathDB" id="TrichDB:TRFO_22898"/>
<proteinExistence type="inferred from homology"/>
<feature type="transmembrane region" description="Helical" evidence="8">
    <location>
        <begin position="120"/>
        <end position="140"/>
    </location>
</feature>
<feature type="transmembrane region" description="Helical" evidence="8">
    <location>
        <begin position="70"/>
        <end position="96"/>
    </location>
</feature>
<evidence type="ECO:0000256" key="7">
    <source>
        <dbReference type="ARBA" id="ARBA00023136"/>
    </source>
</evidence>
<keyword evidence="7 8" id="KW-0472">Membrane</keyword>
<dbReference type="PANTHER" id="PTHR22950">
    <property type="entry name" value="AMINO ACID TRANSPORTER"/>
    <property type="match status" value="1"/>
</dbReference>
<comment type="similarity">
    <text evidence="2">Belongs to the amino acid/polyamine transporter 2 family.</text>
</comment>
<evidence type="ECO:0000256" key="2">
    <source>
        <dbReference type="ARBA" id="ARBA00008066"/>
    </source>
</evidence>
<evidence type="ECO:0000256" key="3">
    <source>
        <dbReference type="ARBA" id="ARBA00022448"/>
    </source>
</evidence>
<evidence type="ECO:0000259" key="9">
    <source>
        <dbReference type="Pfam" id="PF01490"/>
    </source>
</evidence>
<reference evidence="10" key="1">
    <citation type="submission" date="2016-10" db="EMBL/GenBank/DDBJ databases">
        <authorList>
            <person name="Benchimol M."/>
            <person name="Almeida L.G."/>
            <person name="Vasconcelos A.T."/>
            <person name="Perreira-Neves A."/>
            <person name="Rosa I.A."/>
            <person name="Tasca T."/>
            <person name="Bogo M.R."/>
            <person name="de Souza W."/>
        </authorList>
    </citation>
    <scope>NUCLEOTIDE SEQUENCE [LARGE SCALE GENOMIC DNA]</scope>
    <source>
        <strain evidence="10">K</strain>
    </source>
</reference>
<sequence>MDARDDPILQPGFAFSQDLYSYESVGDNKSNLDDQLFAISVPANSTLLGSFQLMLNTAIGSGTLLVPYCYTLGVGCALIISTIFALIAYTALYFMIKSSFFCQKYDYRGLFSHTFGEKRLWIVNVMIFLVQFGACMIYAHWNGRLMNKVVGSNHPVFGSNAFWCFLISTLLVFPLTIFRQIAKLEKFEILSTISIIVMVIHAIYWFGRGIVEDGFDPDHKLVGFSISDVMINALSVNSMAFNCHINLFPTLEHLSNCTLRRAFTLAGMTVGVSYLLYNMFGLFTYLYLFDNLGEGSALEFYPMKHWFTTITILCVIVSLVLSSPLVIWAARNSINHLIWGNNATNMRWIMIGGTIVLLTSLLASTSDNVCLFFDIFGGLFTPIIIFLMPSLFYLKNVPNLKWYNKMLAIVIASFTVIAACACTYHVIDEIIKNFKK</sequence>
<dbReference type="AlphaFoldDB" id="A0A1J4KBF5"/>
<feature type="domain" description="Amino acid transporter transmembrane" evidence="9">
    <location>
        <begin position="45"/>
        <end position="427"/>
    </location>
</feature>
<dbReference type="OrthoDB" id="655540at2759"/>
<dbReference type="Proteomes" id="UP000179807">
    <property type="component" value="Unassembled WGS sequence"/>
</dbReference>
<evidence type="ECO:0000256" key="1">
    <source>
        <dbReference type="ARBA" id="ARBA00004141"/>
    </source>
</evidence>
<feature type="transmembrane region" description="Helical" evidence="8">
    <location>
        <begin position="160"/>
        <end position="177"/>
    </location>
</feature>
<evidence type="ECO:0000256" key="5">
    <source>
        <dbReference type="ARBA" id="ARBA00022970"/>
    </source>
</evidence>
<evidence type="ECO:0000256" key="8">
    <source>
        <dbReference type="SAM" id="Phobius"/>
    </source>
</evidence>
<dbReference type="RefSeq" id="XP_068361691.1">
    <property type="nucleotide sequence ID" value="XM_068502840.1"/>
</dbReference>
<evidence type="ECO:0000313" key="10">
    <source>
        <dbReference type="EMBL" id="OHT08555.1"/>
    </source>
</evidence>
<dbReference type="EMBL" id="MLAK01000664">
    <property type="protein sequence ID" value="OHT08555.1"/>
    <property type="molecule type" value="Genomic_DNA"/>
</dbReference>
<feature type="transmembrane region" description="Helical" evidence="8">
    <location>
        <begin position="262"/>
        <end position="286"/>
    </location>
</feature>
<evidence type="ECO:0000256" key="6">
    <source>
        <dbReference type="ARBA" id="ARBA00022989"/>
    </source>
</evidence>
<evidence type="ECO:0000256" key="4">
    <source>
        <dbReference type="ARBA" id="ARBA00022692"/>
    </source>
</evidence>
<keyword evidence="6 8" id="KW-1133">Transmembrane helix</keyword>
<evidence type="ECO:0000313" key="11">
    <source>
        <dbReference type="Proteomes" id="UP000179807"/>
    </source>
</evidence>
<dbReference type="GeneID" id="94837544"/>
<feature type="transmembrane region" description="Helical" evidence="8">
    <location>
        <begin position="221"/>
        <end position="241"/>
    </location>
</feature>
<comment type="subcellular location">
    <subcellularLocation>
        <location evidence="1">Membrane</location>
        <topology evidence="1">Multi-pass membrane protein</topology>
    </subcellularLocation>
</comment>
<feature type="transmembrane region" description="Helical" evidence="8">
    <location>
        <begin position="306"/>
        <end position="328"/>
    </location>
</feature>
<dbReference type="InterPro" id="IPR013057">
    <property type="entry name" value="AA_transpt_TM"/>
</dbReference>
<gene>
    <name evidence="10" type="ORF">TRFO_22898</name>
</gene>
<feature type="transmembrane region" description="Helical" evidence="8">
    <location>
        <begin position="189"/>
        <end position="206"/>
    </location>
</feature>